<dbReference type="InterPro" id="IPR036163">
    <property type="entry name" value="HMA_dom_sf"/>
</dbReference>
<sequence>MKRKAIQIFSILGLVAMSCQNNAATEATVVEASFNVQGNCNMCKSTIEGAVNTCDGVDMAEWNKDTKQMMVKYDSSVISLDEIDQRIANSGYATDHHEANMEAYEKLPKCCHYKD</sequence>
<dbReference type="Proteomes" id="UP000236454">
    <property type="component" value="Unassembled WGS sequence"/>
</dbReference>
<organism evidence="3 4">
    <name type="scientific">Lishizhenia tianjinensis</name>
    <dbReference type="NCBI Taxonomy" id="477690"/>
    <lineage>
        <taxon>Bacteria</taxon>
        <taxon>Pseudomonadati</taxon>
        <taxon>Bacteroidota</taxon>
        <taxon>Flavobacteriia</taxon>
        <taxon>Flavobacteriales</taxon>
        <taxon>Crocinitomicaceae</taxon>
        <taxon>Lishizhenia</taxon>
    </lineage>
</organism>
<dbReference type="PROSITE" id="PS51257">
    <property type="entry name" value="PROKAR_LIPOPROTEIN"/>
    <property type="match status" value="1"/>
</dbReference>
<evidence type="ECO:0000313" key="4">
    <source>
        <dbReference type="Proteomes" id="UP000236454"/>
    </source>
</evidence>
<dbReference type="STRING" id="477690.SAMN05216474_1256"/>
<dbReference type="PROSITE" id="PS50846">
    <property type="entry name" value="HMA_2"/>
    <property type="match status" value="1"/>
</dbReference>
<feature type="signal peptide" evidence="1">
    <location>
        <begin position="1"/>
        <end position="23"/>
    </location>
</feature>
<evidence type="ECO:0000259" key="2">
    <source>
        <dbReference type="PROSITE" id="PS50846"/>
    </source>
</evidence>
<dbReference type="Gene3D" id="3.30.70.100">
    <property type="match status" value="1"/>
</dbReference>
<dbReference type="Pfam" id="PF00403">
    <property type="entry name" value="HMA"/>
    <property type="match status" value="1"/>
</dbReference>
<dbReference type="OrthoDB" id="5513217at2"/>
<name>A0A1I6YX55_9FLAO</name>
<accession>A0A1I6YX55</accession>
<feature type="chain" id="PRO_5014899644" evidence="1">
    <location>
        <begin position="24"/>
        <end position="115"/>
    </location>
</feature>
<dbReference type="SUPFAM" id="SSF55008">
    <property type="entry name" value="HMA, heavy metal-associated domain"/>
    <property type="match status" value="1"/>
</dbReference>
<keyword evidence="1" id="KW-0732">Signal</keyword>
<dbReference type="GO" id="GO:0046872">
    <property type="term" value="F:metal ion binding"/>
    <property type="evidence" value="ECO:0007669"/>
    <property type="project" value="InterPro"/>
</dbReference>
<proteinExistence type="predicted"/>
<protein>
    <submittedName>
        <fullName evidence="3">Copper chaperone CopZ</fullName>
    </submittedName>
</protein>
<dbReference type="EMBL" id="FPAS01000001">
    <property type="protein sequence ID" value="SFT55027.1"/>
    <property type="molecule type" value="Genomic_DNA"/>
</dbReference>
<keyword evidence="4" id="KW-1185">Reference proteome</keyword>
<dbReference type="InterPro" id="IPR006121">
    <property type="entry name" value="HMA_dom"/>
</dbReference>
<gene>
    <name evidence="3" type="ORF">SAMN05216474_1256</name>
</gene>
<evidence type="ECO:0000313" key="3">
    <source>
        <dbReference type="EMBL" id="SFT55027.1"/>
    </source>
</evidence>
<dbReference type="AlphaFoldDB" id="A0A1I6YX55"/>
<reference evidence="3 4" key="1">
    <citation type="submission" date="2016-10" db="EMBL/GenBank/DDBJ databases">
        <authorList>
            <person name="de Groot N.N."/>
        </authorList>
    </citation>
    <scope>NUCLEOTIDE SEQUENCE [LARGE SCALE GENOMIC DNA]</scope>
    <source>
        <strain evidence="3 4">CGMCC 1.7005</strain>
    </source>
</reference>
<feature type="domain" description="HMA" evidence="2">
    <location>
        <begin position="27"/>
        <end position="95"/>
    </location>
</feature>
<dbReference type="RefSeq" id="WP_090247456.1">
    <property type="nucleotide sequence ID" value="NZ_FPAS01000001.1"/>
</dbReference>
<evidence type="ECO:0000256" key="1">
    <source>
        <dbReference type="SAM" id="SignalP"/>
    </source>
</evidence>
<dbReference type="CDD" id="cd00371">
    <property type="entry name" value="HMA"/>
    <property type="match status" value="1"/>
</dbReference>